<dbReference type="SUPFAM" id="SSF88659">
    <property type="entry name" value="Sigma3 and sigma4 domains of RNA polymerase sigma factors"/>
    <property type="match status" value="1"/>
</dbReference>
<dbReference type="Gene3D" id="1.20.140.160">
    <property type="match status" value="1"/>
</dbReference>
<dbReference type="Pfam" id="PF04545">
    <property type="entry name" value="Sigma70_r4"/>
    <property type="match status" value="1"/>
</dbReference>
<feature type="domain" description="RNA polymerase sigma-70 region 4" evidence="1">
    <location>
        <begin position="101"/>
        <end position="150"/>
    </location>
</feature>
<dbReference type="InterPro" id="IPR007630">
    <property type="entry name" value="RNA_pol_sigma70_r4"/>
</dbReference>
<protein>
    <recommendedName>
        <fullName evidence="1">RNA polymerase sigma-70 region 4 domain-containing protein</fullName>
    </recommendedName>
</protein>
<name>D2U572_ENTCA</name>
<dbReference type="InterPro" id="IPR013324">
    <property type="entry name" value="RNA_pol_sigma_r3/r4-like"/>
</dbReference>
<dbReference type="GO" id="GO:0003677">
    <property type="term" value="F:DNA binding"/>
    <property type="evidence" value="ECO:0007669"/>
    <property type="project" value="InterPro"/>
</dbReference>
<dbReference type="GO" id="GO:0006352">
    <property type="term" value="P:DNA-templated transcription initiation"/>
    <property type="evidence" value="ECO:0007669"/>
    <property type="project" value="InterPro"/>
</dbReference>
<organism evidence="2">
    <name type="scientific">Enterococcus casseliflavus</name>
    <name type="common">Enterococcus flavescens</name>
    <dbReference type="NCBI Taxonomy" id="37734"/>
    <lineage>
        <taxon>Bacteria</taxon>
        <taxon>Bacillati</taxon>
        <taxon>Bacillota</taxon>
        <taxon>Bacilli</taxon>
        <taxon>Lactobacillales</taxon>
        <taxon>Enterococcaceae</taxon>
        <taxon>Enterococcus</taxon>
    </lineage>
</organism>
<dbReference type="NCBIfam" id="TIGR02937">
    <property type="entry name" value="sigma70-ECF"/>
    <property type="match status" value="1"/>
</dbReference>
<dbReference type="AlphaFoldDB" id="D2U572"/>
<evidence type="ECO:0000313" key="2">
    <source>
        <dbReference type="EMBL" id="CBG92864.1"/>
    </source>
</evidence>
<dbReference type="GO" id="GO:0016987">
    <property type="term" value="F:sigma factor activity"/>
    <property type="evidence" value="ECO:0007669"/>
    <property type="project" value="InterPro"/>
</dbReference>
<evidence type="ECO:0000259" key="1">
    <source>
        <dbReference type="Pfam" id="PF04545"/>
    </source>
</evidence>
<reference evidence="2" key="2">
    <citation type="journal article" date="2010" name="FEMS Microbiol. Lett.">
        <title>Characterization of the conjugative transposon Tn6000 from Enterococcus casseliflavus 664.1H1 (formerly Enterococcus faecium 664.1H1).</title>
        <authorList>
            <person name="Brouwer M.S.M."/>
            <person name="Mullany P."/>
            <person name="Roberts A.P."/>
        </authorList>
    </citation>
    <scope>NUCLEOTIDE SEQUENCE</scope>
    <source>
        <strain evidence="2">664.1H1</strain>
    </source>
</reference>
<reference evidence="2" key="1">
    <citation type="journal article" date="2006" name="J. Bacteriol.">
        <title>Characterization of the ends and target site of a novel tetracycline resistance-encoding conjugative transposon from Enterococcus faecium 664.1H1.</title>
        <authorList>
            <person name="Roberts A.P."/>
            <person name="Davis I.J."/>
            <person name="Seville L."/>
            <person name="Villedieu A."/>
            <person name="Mullany P."/>
        </authorList>
    </citation>
    <scope>NUCLEOTIDE SEQUENCE</scope>
    <source>
        <strain evidence="2">664.1H1</strain>
    </source>
</reference>
<dbReference type="InterPro" id="IPR014284">
    <property type="entry name" value="RNA_pol_sigma-70_dom"/>
</dbReference>
<dbReference type="EMBL" id="FN555436">
    <property type="protein sequence ID" value="CBG92864.1"/>
    <property type="molecule type" value="Genomic_DNA"/>
</dbReference>
<proteinExistence type="predicted"/>
<sequence>MFIGIIFFLNGKGGVNDMSSSLFQAAIEMQFDYICKRSIDDERKDLLKSLSRISKKEVAFSELDDYVVEQFASIDQYPSDFSYFELEGAEIAVKSMSLGEALERLPKKKRNIILFYYFIEMNDAEIANLMGLSRSTVNEHRHKALHLIRKFRRRMRREDNLFQSPL</sequence>
<accession>D2U572</accession>